<sequence length="119" mass="11981">MCVILLARQGLDRAEKILSIASCLFTFAGFALSWLTWRRTAPALPEAPATTSSGPASVAVTGSSSGSIDAEASDVDTPQGTPAAPASGVHATGAGSVAVGGDNDGQIRTRVTGWRGKKP</sequence>
<accession>A0ABQ3XSG1</accession>
<proteinExistence type="predicted"/>
<evidence type="ECO:0008006" key="5">
    <source>
        <dbReference type="Google" id="ProtNLM"/>
    </source>
</evidence>
<evidence type="ECO:0000313" key="4">
    <source>
        <dbReference type="Proteomes" id="UP000612282"/>
    </source>
</evidence>
<keyword evidence="2" id="KW-0812">Transmembrane</keyword>
<keyword evidence="2" id="KW-0472">Membrane</keyword>
<organism evidence="3 4">
    <name type="scientific">Actinoplanes couchii</name>
    <dbReference type="NCBI Taxonomy" id="403638"/>
    <lineage>
        <taxon>Bacteria</taxon>
        <taxon>Bacillati</taxon>
        <taxon>Actinomycetota</taxon>
        <taxon>Actinomycetes</taxon>
        <taxon>Micromonosporales</taxon>
        <taxon>Micromonosporaceae</taxon>
        <taxon>Actinoplanes</taxon>
    </lineage>
</organism>
<evidence type="ECO:0000313" key="3">
    <source>
        <dbReference type="EMBL" id="GID61451.1"/>
    </source>
</evidence>
<feature type="transmembrane region" description="Helical" evidence="2">
    <location>
        <begin position="17"/>
        <end position="37"/>
    </location>
</feature>
<protein>
    <recommendedName>
        <fullName evidence="5">Secreted protein</fullName>
    </recommendedName>
</protein>
<keyword evidence="4" id="KW-1185">Reference proteome</keyword>
<gene>
    <name evidence="3" type="ORF">Aco03nite_098550</name>
</gene>
<keyword evidence="2" id="KW-1133">Transmembrane helix</keyword>
<feature type="compositionally biased region" description="Low complexity" evidence="1">
    <location>
        <begin position="44"/>
        <end position="67"/>
    </location>
</feature>
<evidence type="ECO:0000256" key="2">
    <source>
        <dbReference type="SAM" id="Phobius"/>
    </source>
</evidence>
<name>A0ABQ3XSG1_9ACTN</name>
<evidence type="ECO:0000256" key="1">
    <source>
        <dbReference type="SAM" id="MobiDB-lite"/>
    </source>
</evidence>
<feature type="region of interest" description="Disordered" evidence="1">
    <location>
        <begin position="44"/>
        <end position="119"/>
    </location>
</feature>
<dbReference type="Proteomes" id="UP000612282">
    <property type="component" value="Unassembled WGS sequence"/>
</dbReference>
<comment type="caution">
    <text evidence="3">The sequence shown here is derived from an EMBL/GenBank/DDBJ whole genome shotgun (WGS) entry which is preliminary data.</text>
</comment>
<reference evidence="3 4" key="1">
    <citation type="submission" date="2021-01" db="EMBL/GenBank/DDBJ databases">
        <title>Whole genome shotgun sequence of Actinoplanes couchii NBRC 106145.</title>
        <authorList>
            <person name="Komaki H."/>
            <person name="Tamura T."/>
        </authorList>
    </citation>
    <scope>NUCLEOTIDE SEQUENCE [LARGE SCALE GENOMIC DNA]</scope>
    <source>
        <strain evidence="3 4">NBRC 106145</strain>
    </source>
</reference>
<dbReference type="EMBL" id="BOMG01000127">
    <property type="protein sequence ID" value="GID61451.1"/>
    <property type="molecule type" value="Genomic_DNA"/>
</dbReference>